<organism evidence="5 6">
    <name type="scientific">Fodinicurvata halophila</name>
    <dbReference type="NCBI Taxonomy" id="1419723"/>
    <lineage>
        <taxon>Bacteria</taxon>
        <taxon>Pseudomonadati</taxon>
        <taxon>Pseudomonadota</taxon>
        <taxon>Alphaproteobacteria</taxon>
        <taxon>Rhodospirillales</taxon>
        <taxon>Rhodovibrionaceae</taxon>
        <taxon>Fodinicurvata</taxon>
    </lineage>
</organism>
<name>A0ABV8UGL2_9PROT</name>
<protein>
    <submittedName>
        <fullName evidence="5">GntR family transcriptional regulator</fullName>
    </submittedName>
</protein>
<dbReference type="CDD" id="cd07377">
    <property type="entry name" value="WHTH_GntR"/>
    <property type="match status" value="1"/>
</dbReference>
<evidence type="ECO:0000256" key="3">
    <source>
        <dbReference type="ARBA" id="ARBA00023163"/>
    </source>
</evidence>
<keyword evidence="3" id="KW-0804">Transcription</keyword>
<dbReference type="Gene3D" id="1.10.10.10">
    <property type="entry name" value="Winged helix-like DNA-binding domain superfamily/Winged helix DNA-binding domain"/>
    <property type="match status" value="1"/>
</dbReference>
<evidence type="ECO:0000313" key="5">
    <source>
        <dbReference type="EMBL" id="MFC4350421.1"/>
    </source>
</evidence>
<sequence length="233" mass="26064">MSQAQINSYQAVQAEIMKRIQGREWPPGTLIPGEMELAEAFGCARATVNRALRELAETGILERKRRAGTRVALNPVRKAVLDIPITRHEIESRGAAYGYNLVERTRAGPTPTVQARLELPADADMLHVSCMHLADQRPFQFEDRWVHIPAAPGILEAPLDRLSANEWLVQEVPYSHGRILFSAANATPREAELLEVAEGSALFIVERTTWLACSPITFVRMSYRADYSMVTEL</sequence>
<dbReference type="SUPFAM" id="SSF46785">
    <property type="entry name" value="Winged helix' DNA-binding domain"/>
    <property type="match status" value="1"/>
</dbReference>
<dbReference type="Gene3D" id="3.40.1410.10">
    <property type="entry name" value="Chorismate lyase-like"/>
    <property type="match status" value="1"/>
</dbReference>
<proteinExistence type="predicted"/>
<evidence type="ECO:0000256" key="1">
    <source>
        <dbReference type="ARBA" id="ARBA00023015"/>
    </source>
</evidence>
<dbReference type="InterPro" id="IPR011663">
    <property type="entry name" value="UTRA"/>
</dbReference>
<dbReference type="InterPro" id="IPR036388">
    <property type="entry name" value="WH-like_DNA-bd_sf"/>
</dbReference>
<dbReference type="InterPro" id="IPR050679">
    <property type="entry name" value="Bact_HTH_transcr_reg"/>
</dbReference>
<dbReference type="Pfam" id="PF00392">
    <property type="entry name" value="GntR"/>
    <property type="match status" value="1"/>
</dbReference>
<evidence type="ECO:0000256" key="2">
    <source>
        <dbReference type="ARBA" id="ARBA00023125"/>
    </source>
</evidence>
<dbReference type="InterPro" id="IPR028978">
    <property type="entry name" value="Chorismate_lyase_/UTRA_dom_sf"/>
</dbReference>
<dbReference type="RefSeq" id="WP_382420757.1">
    <property type="nucleotide sequence ID" value="NZ_JBHSCW010000001.1"/>
</dbReference>
<dbReference type="InterPro" id="IPR036390">
    <property type="entry name" value="WH_DNA-bd_sf"/>
</dbReference>
<dbReference type="InterPro" id="IPR000524">
    <property type="entry name" value="Tscrpt_reg_HTH_GntR"/>
</dbReference>
<dbReference type="SUPFAM" id="SSF64288">
    <property type="entry name" value="Chorismate lyase-like"/>
    <property type="match status" value="1"/>
</dbReference>
<keyword evidence="6" id="KW-1185">Reference proteome</keyword>
<dbReference type="PROSITE" id="PS50949">
    <property type="entry name" value="HTH_GNTR"/>
    <property type="match status" value="1"/>
</dbReference>
<reference evidence="6" key="1">
    <citation type="journal article" date="2019" name="Int. J. Syst. Evol. Microbiol.">
        <title>The Global Catalogue of Microorganisms (GCM) 10K type strain sequencing project: providing services to taxonomists for standard genome sequencing and annotation.</title>
        <authorList>
            <consortium name="The Broad Institute Genomics Platform"/>
            <consortium name="The Broad Institute Genome Sequencing Center for Infectious Disease"/>
            <person name="Wu L."/>
            <person name="Ma J."/>
        </authorList>
    </citation>
    <scope>NUCLEOTIDE SEQUENCE [LARGE SCALE GENOMIC DNA]</scope>
    <source>
        <strain evidence="6">CECT 8472</strain>
    </source>
</reference>
<accession>A0ABV8UGL2</accession>
<dbReference type="SMART" id="SM00866">
    <property type="entry name" value="UTRA"/>
    <property type="match status" value="1"/>
</dbReference>
<evidence type="ECO:0000259" key="4">
    <source>
        <dbReference type="PROSITE" id="PS50949"/>
    </source>
</evidence>
<keyword evidence="1" id="KW-0805">Transcription regulation</keyword>
<keyword evidence="2" id="KW-0238">DNA-binding</keyword>
<dbReference type="PANTHER" id="PTHR44846:SF16">
    <property type="entry name" value="TRANSCRIPTIONAL REGULATOR PHNF-RELATED"/>
    <property type="match status" value="1"/>
</dbReference>
<dbReference type="PRINTS" id="PR00035">
    <property type="entry name" value="HTHGNTR"/>
</dbReference>
<dbReference type="Proteomes" id="UP001595799">
    <property type="component" value="Unassembled WGS sequence"/>
</dbReference>
<dbReference type="Pfam" id="PF07702">
    <property type="entry name" value="UTRA"/>
    <property type="match status" value="1"/>
</dbReference>
<comment type="caution">
    <text evidence="5">The sequence shown here is derived from an EMBL/GenBank/DDBJ whole genome shotgun (WGS) entry which is preliminary data.</text>
</comment>
<gene>
    <name evidence="5" type="ORF">ACFOW6_02565</name>
</gene>
<dbReference type="EMBL" id="JBHSCW010000001">
    <property type="protein sequence ID" value="MFC4350421.1"/>
    <property type="molecule type" value="Genomic_DNA"/>
</dbReference>
<dbReference type="PANTHER" id="PTHR44846">
    <property type="entry name" value="MANNOSYL-D-GLYCERATE TRANSPORT/METABOLISM SYSTEM REPRESSOR MNGR-RELATED"/>
    <property type="match status" value="1"/>
</dbReference>
<dbReference type="SMART" id="SM00345">
    <property type="entry name" value="HTH_GNTR"/>
    <property type="match status" value="1"/>
</dbReference>
<evidence type="ECO:0000313" key="6">
    <source>
        <dbReference type="Proteomes" id="UP001595799"/>
    </source>
</evidence>
<feature type="domain" description="HTH gntR-type" evidence="4">
    <location>
        <begin position="6"/>
        <end position="74"/>
    </location>
</feature>